<evidence type="ECO:0000313" key="3">
    <source>
        <dbReference type="Proteomes" id="UP000295507"/>
    </source>
</evidence>
<gene>
    <name evidence="2" type="ORF">EV129_10952</name>
</gene>
<protein>
    <submittedName>
        <fullName evidence="2">Tail assembly chaperone E/41/14-like protein</fullName>
    </submittedName>
</protein>
<organism evidence="2 3">
    <name type="scientific">Rhizobium azibense</name>
    <dbReference type="NCBI Taxonomy" id="1136135"/>
    <lineage>
        <taxon>Bacteria</taxon>
        <taxon>Pseudomonadati</taxon>
        <taxon>Pseudomonadota</taxon>
        <taxon>Alphaproteobacteria</taxon>
        <taxon>Hyphomicrobiales</taxon>
        <taxon>Rhizobiaceae</taxon>
        <taxon>Rhizobium/Agrobacterium group</taxon>
        <taxon>Rhizobium</taxon>
    </lineage>
</organism>
<feature type="compositionally biased region" description="Basic and acidic residues" evidence="1">
    <location>
        <begin position="16"/>
        <end position="27"/>
    </location>
</feature>
<accession>A0A4R3RNT8</accession>
<dbReference type="AlphaFoldDB" id="A0A4R3RNT8"/>
<dbReference type="Proteomes" id="UP000295507">
    <property type="component" value="Unassembled WGS sequence"/>
</dbReference>
<proteinExistence type="predicted"/>
<sequence>MLTSGAIKVPVTTPNSKDDPTDVKTEHITLPPPEMWGALDNRSAPVQPEPKPADAGAGKAQIIHAFINPSARSRTIPLVYPFALEGEDVREITVRRLTLGEVQDLLARTSGTTLTAMDIYAEMTGLTPEILRGLDDEDGTAVTDAAYDFFPPRLRPDNASSET</sequence>
<evidence type="ECO:0000256" key="1">
    <source>
        <dbReference type="SAM" id="MobiDB-lite"/>
    </source>
</evidence>
<evidence type="ECO:0000313" key="2">
    <source>
        <dbReference type="EMBL" id="TCU35462.1"/>
    </source>
</evidence>
<name>A0A4R3RNT8_9HYPH</name>
<dbReference type="RefSeq" id="WP_132552404.1">
    <property type="nucleotide sequence ID" value="NZ_SMBK01000009.1"/>
</dbReference>
<dbReference type="EMBL" id="SMBK01000009">
    <property type="protein sequence ID" value="TCU35462.1"/>
    <property type="molecule type" value="Genomic_DNA"/>
</dbReference>
<comment type="caution">
    <text evidence="2">The sequence shown here is derived from an EMBL/GenBank/DDBJ whole genome shotgun (WGS) entry which is preliminary data.</text>
</comment>
<feature type="region of interest" description="Disordered" evidence="1">
    <location>
        <begin position="1"/>
        <end position="55"/>
    </location>
</feature>
<dbReference type="InterPro" id="IPR019289">
    <property type="entry name" value="Phage_tail_E/E"/>
</dbReference>
<dbReference type="Pfam" id="PF10109">
    <property type="entry name" value="Phage_TAC_7"/>
    <property type="match status" value="1"/>
</dbReference>
<reference evidence="2 3" key="1">
    <citation type="submission" date="2019-03" db="EMBL/GenBank/DDBJ databases">
        <title>Genomic Encyclopedia of Type Strains, Phase IV (KMG-V): Genome sequencing to study the core and pangenomes of soil and plant-associated prokaryotes.</title>
        <authorList>
            <person name="Whitman W."/>
        </authorList>
    </citation>
    <scope>NUCLEOTIDE SEQUENCE [LARGE SCALE GENOMIC DNA]</scope>
    <source>
        <strain evidence="2 3">IE4868</strain>
    </source>
</reference>